<name>A0A4R2MKY5_RUBGE</name>
<comment type="caution">
    <text evidence="2">The sequence shown here is derived from an EMBL/GenBank/DDBJ whole genome shotgun (WGS) entry which is preliminary data.</text>
</comment>
<protein>
    <submittedName>
        <fullName evidence="2">Uncharacterized protein</fullName>
    </submittedName>
</protein>
<accession>A0A4R2MKY5</accession>
<feature type="region of interest" description="Disordered" evidence="1">
    <location>
        <begin position="28"/>
        <end position="57"/>
    </location>
</feature>
<organism evidence="2 3">
    <name type="scientific">Rubrivivax gelatinosus</name>
    <name type="common">Rhodocyclus gelatinosus</name>
    <name type="synonym">Rhodopseudomonas gelatinosa</name>
    <dbReference type="NCBI Taxonomy" id="28068"/>
    <lineage>
        <taxon>Bacteria</taxon>
        <taxon>Pseudomonadati</taxon>
        <taxon>Pseudomonadota</taxon>
        <taxon>Betaproteobacteria</taxon>
        <taxon>Burkholderiales</taxon>
        <taxon>Sphaerotilaceae</taxon>
        <taxon>Rubrivivax</taxon>
    </lineage>
</organism>
<dbReference type="Proteomes" id="UP000295106">
    <property type="component" value="Unassembled WGS sequence"/>
</dbReference>
<dbReference type="EMBL" id="SLXD01000001">
    <property type="protein sequence ID" value="TCP05727.1"/>
    <property type="molecule type" value="Genomic_DNA"/>
</dbReference>
<reference evidence="2 3" key="1">
    <citation type="submission" date="2019-03" db="EMBL/GenBank/DDBJ databases">
        <title>Genomic Encyclopedia of Type Strains, Phase IV (KMG-IV): sequencing the most valuable type-strain genomes for metagenomic binning, comparative biology and taxonomic classification.</title>
        <authorList>
            <person name="Goeker M."/>
        </authorList>
    </citation>
    <scope>NUCLEOTIDE SEQUENCE [LARGE SCALE GENOMIC DNA]</scope>
    <source>
        <strain evidence="2 3">DSM 1709</strain>
    </source>
</reference>
<dbReference type="AlphaFoldDB" id="A0A4R2MKY5"/>
<evidence type="ECO:0000313" key="2">
    <source>
        <dbReference type="EMBL" id="TCP05727.1"/>
    </source>
</evidence>
<gene>
    <name evidence="2" type="ORF">EV684_101601</name>
</gene>
<proteinExistence type="predicted"/>
<evidence type="ECO:0000313" key="3">
    <source>
        <dbReference type="Proteomes" id="UP000295106"/>
    </source>
</evidence>
<evidence type="ECO:0000256" key="1">
    <source>
        <dbReference type="SAM" id="MobiDB-lite"/>
    </source>
</evidence>
<sequence>MQLGLRPLRVNRLMSPFDPNYRGQVAAELTSPAGRARAEASRAARRRRELQLTSDDPAQRWNASCAVAGLGVPSDPAKAARIRKPSRL</sequence>